<feature type="transmembrane region" description="Helical" evidence="5">
    <location>
        <begin position="77"/>
        <end position="95"/>
    </location>
</feature>
<reference evidence="8" key="3">
    <citation type="submission" date="2019-09" db="EMBL/GenBank/DDBJ databases">
        <title>Co-occurence of chitin degradation, pigmentation and bioactivity in marine Pseudoalteromonas.</title>
        <authorList>
            <person name="Sonnenschein E.C."/>
            <person name="Bech P.K."/>
        </authorList>
    </citation>
    <scope>NUCLEOTIDE SEQUENCE</scope>
    <source>
        <strain evidence="8">S2231</strain>
        <strain evidence="9">S2233</strain>
    </source>
</reference>
<feature type="transmembrane region" description="Helical" evidence="5">
    <location>
        <begin position="235"/>
        <end position="268"/>
    </location>
</feature>
<keyword evidence="4 5" id="KW-0472">Membrane</keyword>
<feature type="domain" description="O-antigen ligase-related" evidence="6">
    <location>
        <begin position="239"/>
        <end position="376"/>
    </location>
</feature>
<feature type="transmembrane region" description="Helical" evidence="5">
    <location>
        <begin position="274"/>
        <end position="294"/>
    </location>
</feature>
<name>A0A5S3XW84_9GAMM</name>
<dbReference type="Pfam" id="PF04932">
    <property type="entry name" value="Wzy_C"/>
    <property type="match status" value="1"/>
</dbReference>
<gene>
    <name evidence="8" type="ORF">CWB96_01650</name>
    <name evidence="7" type="ORF">CWB97_12415</name>
</gene>
<evidence type="ECO:0000256" key="2">
    <source>
        <dbReference type="ARBA" id="ARBA00022692"/>
    </source>
</evidence>
<dbReference type="OrthoDB" id="871774at2"/>
<dbReference type="Proteomes" id="UP000305730">
    <property type="component" value="Unassembled WGS sequence"/>
</dbReference>
<dbReference type="GO" id="GO:0016020">
    <property type="term" value="C:membrane"/>
    <property type="evidence" value="ECO:0007669"/>
    <property type="project" value="UniProtKB-SubCell"/>
</dbReference>
<evidence type="ECO:0000256" key="3">
    <source>
        <dbReference type="ARBA" id="ARBA00022989"/>
    </source>
</evidence>
<sequence length="461" mass="50422">MSEWVKKNQLLLSGALATLLVLALYKVVGPIAAFAIIIMPFAAFTAVRVSTAFVILFILFSYFRLHEAFPVLMPFKIPKLLALASLLGIFWHLFITKQLKPHWNSCHILFFALFIWLTVCVFAASNRGLAIDYWSGILTKVFIMVFAISWWMTTLSHFNLVRIGIMCSGVSIALVALQNKANGIGLVEGTRVTISRDIRSQLGDPNDLSLVLMFPVSFLAAELFDSSGHKLRRGLAGIGLFLVISGVIATQSRGGLLGIAAVLSFFVYQKVKNPLIVGAIGAVGMLAMVIFAGITDRQSGGAAEGGVDASAMGRIYAWQAAINMALSNPLTGVGVNNFYSNYFFYSPHWDGKNHAVHSTWFQVLGETGFVGLMVFLTVIVGIYRSLNRTIRTNEVNFDPKVAINAYALKAGLIGFMVSGTFLTQAFTWPLYIILSLTIALEKLAADHNKDKNYGSYTKSMA</sequence>
<comment type="caution">
    <text evidence="8">The sequence shown here is derived from an EMBL/GenBank/DDBJ whole genome shotgun (WGS) entry which is preliminary data.</text>
</comment>
<dbReference type="Proteomes" id="UP000307706">
    <property type="component" value="Unassembled WGS sequence"/>
</dbReference>
<feature type="transmembrane region" description="Helical" evidence="5">
    <location>
        <begin position="403"/>
        <end position="422"/>
    </location>
</feature>
<evidence type="ECO:0000313" key="8">
    <source>
        <dbReference type="EMBL" id="TMP62385.1"/>
    </source>
</evidence>
<keyword evidence="2 5" id="KW-0812">Transmembrane</keyword>
<dbReference type="PANTHER" id="PTHR37422">
    <property type="entry name" value="TEICHURONIC ACID BIOSYNTHESIS PROTEIN TUAE"/>
    <property type="match status" value="1"/>
</dbReference>
<evidence type="ECO:0000313" key="9">
    <source>
        <dbReference type="Proteomes" id="UP000305730"/>
    </source>
</evidence>
<keyword evidence="9" id="KW-1185">Reference proteome</keyword>
<dbReference type="EMBL" id="PNCL01000008">
    <property type="protein sequence ID" value="TMP62385.1"/>
    <property type="molecule type" value="Genomic_DNA"/>
</dbReference>
<dbReference type="InterPro" id="IPR007016">
    <property type="entry name" value="O-antigen_ligase-rel_domated"/>
</dbReference>
<accession>A0A5S3XW84</accession>
<reference evidence="9 10" key="1">
    <citation type="submission" date="2017-12" db="EMBL/GenBank/DDBJ databases">
        <authorList>
            <person name="Paulsen S."/>
            <person name="Gram L.K."/>
        </authorList>
    </citation>
    <scope>NUCLEOTIDE SEQUENCE [LARGE SCALE GENOMIC DNA]</scope>
    <source>
        <strain evidence="8 10">S2231</strain>
        <strain evidence="7 9">S2233</strain>
    </source>
</reference>
<feature type="transmembrane region" description="Helical" evidence="5">
    <location>
        <begin position="107"/>
        <end position="124"/>
    </location>
</feature>
<dbReference type="AlphaFoldDB" id="A0A5S3XW84"/>
<evidence type="ECO:0000256" key="5">
    <source>
        <dbReference type="SAM" id="Phobius"/>
    </source>
</evidence>
<feature type="transmembrane region" description="Helical" evidence="5">
    <location>
        <begin position="33"/>
        <end position="65"/>
    </location>
</feature>
<reference evidence="10" key="2">
    <citation type="submission" date="2019-06" db="EMBL/GenBank/DDBJ databases">
        <title>Co-occurence of chitin degradation, pigmentation and bioactivity in marine Pseudoalteromonas.</title>
        <authorList>
            <person name="Sonnenschein E.C."/>
            <person name="Bech P.K."/>
        </authorList>
    </citation>
    <scope>NUCLEOTIDE SEQUENCE [LARGE SCALE GENOMIC DNA]</scope>
    <source>
        <strain evidence="10">S2231</strain>
        <strain evidence="7">S2233</strain>
    </source>
</reference>
<protein>
    <submittedName>
        <fullName evidence="8">Oligosaccharide repeat unit polymerase</fullName>
    </submittedName>
</protein>
<feature type="transmembrane region" description="Helical" evidence="5">
    <location>
        <begin position="131"/>
        <end position="152"/>
    </location>
</feature>
<keyword evidence="3 5" id="KW-1133">Transmembrane helix</keyword>
<dbReference type="RefSeq" id="WP_138597265.1">
    <property type="nucleotide sequence ID" value="NZ_PNCK01000042.1"/>
</dbReference>
<evidence type="ECO:0000256" key="1">
    <source>
        <dbReference type="ARBA" id="ARBA00004141"/>
    </source>
</evidence>
<evidence type="ECO:0000259" key="6">
    <source>
        <dbReference type="Pfam" id="PF04932"/>
    </source>
</evidence>
<feature type="transmembrane region" description="Helical" evidence="5">
    <location>
        <begin position="158"/>
        <end position="177"/>
    </location>
</feature>
<dbReference type="EMBL" id="PNCK01000042">
    <property type="protein sequence ID" value="TMP42145.1"/>
    <property type="molecule type" value="Genomic_DNA"/>
</dbReference>
<evidence type="ECO:0000313" key="7">
    <source>
        <dbReference type="EMBL" id="TMP42145.1"/>
    </source>
</evidence>
<feature type="transmembrane region" description="Helical" evidence="5">
    <location>
        <begin position="359"/>
        <end position="383"/>
    </location>
</feature>
<evidence type="ECO:0000313" key="10">
    <source>
        <dbReference type="Proteomes" id="UP000307706"/>
    </source>
</evidence>
<organism evidence="8 10">
    <name type="scientific">Pseudoalteromonas citrea</name>
    <dbReference type="NCBI Taxonomy" id="43655"/>
    <lineage>
        <taxon>Bacteria</taxon>
        <taxon>Pseudomonadati</taxon>
        <taxon>Pseudomonadota</taxon>
        <taxon>Gammaproteobacteria</taxon>
        <taxon>Alteromonadales</taxon>
        <taxon>Pseudoalteromonadaceae</taxon>
        <taxon>Pseudoalteromonas</taxon>
    </lineage>
</organism>
<comment type="subcellular location">
    <subcellularLocation>
        <location evidence="1">Membrane</location>
        <topology evidence="1">Multi-pass membrane protein</topology>
    </subcellularLocation>
</comment>
<proteinExistence type="predicted"/>
<dbReference type="PANTHER" id="PTHR37422:SF23">
    <property type="entry name" value="TEICHURONIC ACID BIOSYNTHESIS PROTEIN TUAE"/>
    <property type="match status" value="1"/>
</dbReference>
<evidence type="ECO:0000256" key="4">
    <source>
        <dbReference type="ARBA" id="ARBA00023136"/>
    </source>
</evidence>
<dbReference type="InterPro" id="IPR051533">
    <property type="entry name" value="WaaL-like"/>
</dbReference>